<dbReference type="InterPro" id="IPR004839">
    <property type="entry name" value="Aminotransferase_I/II_large"/>
</dbReference>
<dbReference type="UniPathway" id="UPA00031">
    <property type="reaction ID" value="UER00012"/>
</dbReference>
<feature type="domain" description="Aminotransferase class I/classII large" evidence="10">
    <location>
        <begin position="23"/>
        <end position="343"/>
    </location>
</feature>
<evidence type="ECO:0000259" key="10">
    <source>
        <dbReference type="Pfam" id="PF00155"/>
    </source>
</evidence>
<dbReference type="PANTHER" id="PTHR42885:SF2">
    <property type="entry name" value="HISTIDINOL-PHOSPHATE AMINOTRANSFERASE"/>
    <property type="match status" value="1"/>
</dbReference>
<dbReference type="HAMAP" id="MF_01023">
    <property type="entry name" value="HisC_aminotrans_2"/>
    <property type="match status" value="1"/>
</dbReference>
<dbReference type="Proteomes" id="UP000249377">
    <property type="component" value="Unassembled WGS sequence"/>
</dbReference>
<keyword evidence="12" id="KW-1185">Reference proteome</keyword>
<organism evidence="11 12">
    <name type="scientific">Hydrogeniiclostridium mannosilyticum</name>
    <dbReference type="NCBI Taxonomy" id="2764322"/>
    <lineage>
        <taxon>Bacteria</taxon>
        <taxon>Bacillati</taxon>
        <taxon>Bacillota</taxon>
        <taxon>Clostridia</taxon>
        <taxon>Eubacteriales</taxon>
        <taxon>Acutalibacteraceae</taxon>
        <taxon>Hydrogeniiclostridium</taxon>
    </lineage>
</organism>
<gene>
    <name evidence="9 11" type="primary">hisC</name>
    <name evidence="11" type="ORF">DPQ25_08725</name>
</gene>
<comment type="subunit">
    <text evidence="3 9">Homodimer.</text>
</comment>
<dbReference type="PANTHER" id="PTHR42885">
    <property type="entry name" value="HISTIDINOL-PHOSPHATE AMINOTRANSFERASE-RELATED"/>
    <property type="match status" value="1"/>
</dbReference>
<evidence type="ECO:0000256" key="3">
    <source>
        <dbReference type="ARBA" id="ARBA00011738"/>
    </source>
</evidence>
<comment type="similarity">
    <text evidence="2 9">Belongs to the class-II pyridoxal-phosphate-dependent aminotransferase family. Histidinol-phosphate aminotransferase subfamily.</text>
</comment>
<protein>
    <recommendedName>
        <fullName evidence="9">Histidinol-phosphate aminotransferase</fullName>
        <ecNumber evidence="9">2.6.1.9</ecNumber>
    </recommendedName>
    <alternativeName>
        <fullName evidence="9">Imidazole acetol-phosphate transaminase</fullName>
    </alternativeName>
</protein>
<evidence type="ECO:0000256" key="9">
    <source>
        <dbReference type="HAMAP-Rule" id="MF_01023"/>
    </source>
</evidence>
<name>A0A328UD44_9FIRM</name>
<dbReference type="AlphaFoldDB" id="A0A328UD44"/>
<comment type="caution">
    <text evidence="11">The sequence shown here is derived from an EMBL/GenBank/DDBJ whole genome shotgun (WGS) entry which is preliminary data.</text>
</comment>
<dbReference type="InterPro" id="IPR015424">
    <property type="entry name" value="PyrdxlP-dep_Trfase"/>
</dbReference>
<evidence type="ECO:0000256" key="7">
    <source>
        <dbReference type="ARBA" id="ARBA00022898"/>
    </source>
</evidence>
<proteinExistence type="inferred from homology"/>
<keyword evidence="8 9" id="KW-0368">Histidine biosynthesis</keyword>
<dbReference type="GO" id="GO:0000105">
    <property type="term" value="P:L-histidine biosynthetic process"/>
    <property type="evidence" value="ECO:0007669"/>
    <property type="project" value="UniProtKB-UniRule"/>
</dbReference>
<dbReference type="GO" id="GO:0004400">
    <property type="term" value="F:histidinol-phosphate transaminase activity"/>
    <property type="evidence" value="ECO:0007669"/>
    <property type="project" value="UniProtKB-UniRule"/>
</dbReference>
<dbReference type="InterPro" id="IPR015422">
    <property type="entry name" value="PyrdxlP-dep_Trfase_small"/>
</dbReference>
<sequence>MYQLNEKIRDLKPYDPISGDYAIRLDANESFLPLPDSVLAEMAEAVQQIPYNRYPDPLASALCQSFAEAYCLSPELVTAGNGSDELISMICTAFLMRGERAMTVEPDFSMYRFYAALSEAEVICFHKDDGLKINTDALIRAVCEQKVRLLLFSNPCNPTSLGLKKEDVRKLVRSVPALVVLDEAYMDFWDQSLLQEVEDYDNLLILRTCSKALGMAGIRLGFAVANPTITNALRAVKSPYNVNALTQALGVLALRKRAWEQAAREEILASKHALYQRLKELELRYPSEMRLFESCTNFVFVKMKRSRAVFEALLQKGIAVRFMGDYLRITAGSPAENAAFLTAFEEALV</sequence>
<dbReference type="InterPro" id="IPR005861">
    <property type="entry name" value="HisP_aminotrans"/>
</dbReference>
<comment type="catalytic activity">
    <reaction evidence="9">
        <text>L-histidinol phosphate + 2-oxoglutarate = 3-(imidazol-4-yl)-2-oxopropyl phosphate + L-glutamate</text>
        <dbReference type="Rhea" id="RHEA:23744"/>
        <dbReference type="ChEBI" id="CHEBI:16810"/>
        <dbReference type="ChEBI" id="CHEBI:29985"/>
        <dbReference type="ChEBI" id="CHEBI:57766"/>
        <dbReference type="ChEBI" id="CHEBI:57980"/>
        <dbReference type="EC" id="2.6.1.9"/>
    </reaction>
</comment>
<reference evidence="11 12" key="1">
    <citation type="submission" date="2018-06" db="EMBL/GenBank/DDBJ databases">
        <title>Noncontiguous genome sequence of Ruminococcaceae bacterium ASD2818.</title>
        <authorList>
            <person name="Chaplin A.V."/>
            <person name="Sokolova S.R."/>
            <person name="Kochetkova T.O."/>
            <person name="Goltsov A.Y."/>
            <person name="Trofimov D.Y."/>
            <person name="Efimov B.A."/>
        </authorList>
    </citation>
    <scope>NUCLEOTIDE SEQUENCE [LARGE SCALE GENOMIC DNA]</scope>
    <source>
        <strain evidence="11 12">ASD2818</strain>
    </source>
</reference>
<dbReference type="RefSeq" id="WP_112332787.1">
    <property type="nucleotide sequence ID" value="NZ_QLYR01000005.1"/>
</dbReference>
<dbReference type="Pfam" id="PF00155">
    <property type="entry name" value="Aminotran_1_2"/>
    <property type="match status" value="1"/>
</dbReference>
<dbReference type="GO" id="GO:0030170">
    <property type="term" value="F:pyridoxal phosphate binding"/>
    <property type="evidence" value="ECO:0007669"/>
    <property type="project" value="InterPro"/>
</dbReference>
<dbReference type="Gene3D" id="3.40.640.10">
    <property type="entry name" value="Type I PLP-dependent aspartate aminotransferase-like (Major domain)"/>
    <property type="match status" value="1"/>
</dbReference>
<dbReference type="InterPro" id="IPR015421">
    <property type="entry name" value="PyrdxlP-dep_Trfase_major"/>
</dbReference>
<evidence type="ECO:0000256" key="4">
    <source>
        <dbReference type="ARBA" id="ARBA00022576"/>
    </source>
</evidence>
<comment type="pathway">
    <text evidence="9">Amino-acid biosynthesis; L-histidine biosynthesis; L-histidine from 5-phospho-alpha-D-ribose 1-diphosphate: step 7/9.</text>
</comment>
<evidence type="ECO:0000313" key="11">
    <source>
        <dbReference type="EMBL" id="RAQ28405.1"/>
    </source>
</evidence>
<dbReference type="CDD" id="cd00609">
    <property type="entry name" value="AAT_like"/>
    <property type="match status" value="1"/>
</dbReference>
<evidence type="ECO:0000256" key="1">
    <source>
        <dbReference type="ARBA" id="ARBA00001933"/>
    </source>
</evidence>
<feature type="modified residue" description="N6-(pyridoxal phosphate)lysine" evidence="9">
    <location>
        <position position="211"/>
    </location>
</feature>
<evidence type="ECO:0000256" key="5">
    <source>
        <dbReference type="ARBA" id="ARBA00022605"/>
    </source>
</evidence>
<evidence type="ECO:0000313" key="12">
    <source>
        <dbReference type="Proteomes" id="UP000249377"/>
    </source>
</evidence>
<accession>A0A328UD44</accession>
<evidence type="ECO:0000256" key="2">
    <source>
        <dbReference type="ARBA" id="ARBA00007970"/>
    </source>
</evidence>
<dbReference type="EC" id="2.6.1.9" evidence="9"/>
<dbReference type="EMBL" id="QLYR01000005">
    <property type="protein sequence ID" value="RAQ28405.1"/>
    <property type="molecule type" value="Genomic_DNA"/>
</dbReference>
<keyword evidence="6 9" id="KW-0808">Transferase</keyword>
<dbReference type="Gene3D" id="3.90.1150.10">
    <property type="entry name" value="Aspartate Aminotransferase, domain 1"/>
    <property type="match status" value="1"/>
</dbReference>
<keyword evidence="4 9" id="KW-0032">Aminotransferase</keyword>
<evidence type="ECO:0000256" key="8">
    <source>
        <dbReference type="ARBA" id="ARBA00023102"/>
    </source>
</evidence>
<dbReference type="SUPFAM" id="SSF53383">
    <property type="entry name" value="PLP-dependent transferases"/>
    <property type="match status" value="1"/>
</dbReference>
<keyword evidence="7 9" id="KW-0663">Pyridoxal phosphate</keyword>
<comment type="cofactor">
    <cofactor evidence="1 9">
        <name>pyridoxal 5'-phosphate</name>
        <dbReference type="ChEBI" id="CHEBI:597326"/>
    </cofactor>
</comment>
<evidence type="ECO:0000256" key="6">
    <source>
        <dbReference type="ARBA" id="ARBA00022679"/>
    </source>
</evidence>
<keyword evidence="5 9" id="KW-0028">Amino-acid biosynthesis</keyword>
<dbReference type="NCBIfam" id="TIGR01141">
    <property type="entry name" value="hisC"/>
    <property type="match status" value="1"/>
</dbReference>